<organism evidence="5 6">
    <name type="scientific">Candidatus Nomurabacteria bacterium RIFCSPLOWO2_01_FULL_33_17</name>
    <dbReference type="NCBI Taxonomy" id="1801764"/>
    <lineage>
        <taxon>Bacteria</taxon>
        <taxon>Candidatus Nomuraibacteriota</taxon>
    </lineage>
</organism>
<evidence type="ECO:0000256" key="2">
    <source>
        <dbReference type="ARBA" id="ARBA00022676"/>
    </source>
</evidence>
<dbReference type="Pfam" id="PF00535">
    <property type="entry name" value="Glycos_transf_2"/>
    <property type="match status" value="1"/>
</dbReference>
<gene>
    <name evidence="5" type="ORF">A2903_00040</name>
</gene>
<evidence type="ECO:0000256" key="1">
    <source>
        <dbReference type="ARBA" id="ARBA00006739"/>
    </source>
</evidence>
<dbReference type="InterPro" id="IPR029044">
    <property type="entry name" value="Nucleotide-diphossugar_trans"/>
</dbReference>
<dbReference type="PANTHER" id="PTHR43630:SF1">
    <property type="entry name" value="POLY-BETA-1,6-N-ACETYL-D-GLUCOSAMINE SYNTHASE"/>
    <property type="match status" value="1"/>
</dbReference>
<dbReference type="GO" id="GO:0016757">
    <property type="term" value="F:glycosyltransferase activity"/>
    <property type="evidence" value="ECO:0007669"/>
    <property type="project" value="UniProtKB-KW"/>
</dbReference>
<dbReference type="InterPro" id="IPR001173">
    <property type="entry name" value="Glyco_trans_2-like"/>
</dbReference>
<dbReference type="PANTHER" id="PTHR43630">
    <property type="entry name" value="POLY-BETA-1,6-N-ACETYL-D-GLUCOSAMINE SYNTHASE"/>
    <property type="match status" value="1"/>
</dbReference>
<proteinExistence type="inferred from homology"/>
<reference evidence="5 6" key="1">
    <citation type="journal article" date="2016" name="Nat. Commun.">
        <title>Thousands of microbial genomes shed light on interconnected biogeochemical processes in an aquifer system.</title>
        <authorList>
            <person name="Anantharaman K."/>
            <person name="Brown C.T."/>
            <person name="Hug L.A."/>
            <person name="Sharon I."/>
            <person name="Castelle C.J."/>
            <person name="Probst A.J."/>
            <person name="Thomas B.C."/>
            <person name="Singh A."/>
            <person name="Wilkins M.J."/>
            <person name="Karaoz U."/>
            <person name="Brodie E.L."/>
            <person name="Williams K.H."/>
            <person name="Hubbard S.S."/>
            <person name="Banfield J.F."/>
        </authorList>
    </citation>
    <scope>NUCLEOTIDE SEQUENCE [LARGE SCALE GENOMIC DNA]</scope>
</reference>
<accession>A0A1F6WQV6</accession>
<evidence type="ECO:0000259" key="4">
    <source>
        <dbReference type="Pfam" id="PF00535"/>
    </source>
</evidence>
<evidence type="ECO:0000256" key="3">
    <source>
        <dbReference type="ARBA" id="ARBA00022679"/>
    </source>
</evidence>
<name>A0A1F6WQV6_9BACT</name>
<keyword evidence="2" id="KW-0328">Glycosyltransferase</keyword>
<keyword evidence="3" id="KW-0808">Transferase</keyword>
<evidence type="ECO:0000313" key="6">
    <source>
        <dbReference type="Proteomes" id="UP000178184"/>
    </source>
</evidence>
<comment type="caution">
    <text evidence="5">The sequence shown here is derived from an EMBL/GenBank/DDBJ whole genome shotgun (WGS) entry which is preliminary data.</text>
</comment>
<dbReference type="CDD" id="cd06423">
    <property type="entry name" value="CESA_like"/>
    <property type="match status" value="1"/>
</dbReference>
<dbReference type="Proteomes" id="UP000178184">
    <property type="component" value="Unassembled WGS sequence"/>
</dbReference>
<dbReference type="Gene3D" id="3.90.550.10">
    <property type="entry name" value="Spore Coat Polysaccharide Biosynthesis Protein SpsA, Chain A"/>
    <property type="match status" value="1"/>
</dbReference>
<sequence>MKISVLIVAHNEEEYIGKCLESILNQSQKPDEIILIAHNCTDKTIQISKNYPTIKTIEYNGPAGIPYARIKGFEIVNGDIICCIDGDAYAHKNWLKNIIKPLIKNNKITIVGGRLIMTNNILWRLEMIGQFIRRKFLNDEISQFASGGNFACRKIDYEKVGGIKPIIELKDKLNLYFWAEDYYLSQALRQIGKFHIAWNALVYTKMSPEQEPIKIQPKLIKKWNHDNNAILNYFKK</sequence>
<evidence type="ECO:0000313" key="5">
    <source>
        <dbReference type="EMBL" id="OGI84253.1"/>
    </source>
</evidence>
<comment type="similarity">
    <text evidence="1">Belongs to the glycosyltransferase 2 family.</text>
</comment>
<dbReference type="SUPFAM" id="SSF53448">
    <property type="entry name" value="Nucleotide-diphospho-sugar transferases"/>
    <property type="match status" value="1"/>
</dbReference>
<feature type="domain" description="Glycosyltransferase 2-like" evidence="4">
    <location>
        <begin position="4"/>
        <end position="160"/>
    </location>
</feature>
<dbReference type="STRING" id="1801764.A2903_00040"/>
<protein>
    <recommendedName>
        <fullName evidence="4">Glycosyltransferase 2-like domain-containing protein</fullName>
    </recommendedName>
</protein>
<dbReference type="AlphaFoldDB" id="A0A1F6WQV6"/>
<dbReference type="EMBL" id="MFUO01000004">
    <property type="protein sequence ID" value="OGI84253.1"/>
    <property type="molecule type" value="Genomic_DNA"/>
</dbReference>